<gene>
    <name evidence="2" type="ORF">DCAF_LOCUS23080</name>
</gene>
<evidence type="ECO:0000313" key="3">
    <source>
        <dbReference type="Proteomes" id="UP001314170"/>
    </source>
</evidence>
<organism evidence="2 3">
    <name type="scientific">Dovyalis caffra</name>
    <dbReference type="NCBI Taxonomy" id="77055"/>
    <lineage>
        <taxon>Eukaryota</taxon>
        <taxon>Viridiplantae</taxon>
        <taxon>Streptophyta</taxon>
        <taxon>Embryophyta</taxon>
        <taxon>Tracheophyta</taxon>
        <taxon>Spermatophyta</taxon>
        <taxon>Magnoliopsida</taxon>
        <taxon>eudicotyledons</taxon>
        <taxon>Gunneridae</taxon>
        <taxon>Pentapetalae</taxon>
        <taxon>rosids</taxon>
        <taxon>fabids</taxon>
        <taxon>Malpighiales</taxon>
        <taxon>Salicaceae</taxon>
        <taxon>Flacourtieae</taxon>
        <taxon>Dovyalis</taxon>
    </lineage>
</organism>
<dbReference type="InterPro" id="IPR051824">
    <property type="entry name" value="LRR_Rcpt-Like_S/T_Kinase"/>
</dbReference>
<proteinExistence type="predicted"/>
<accession>A0AAV1SIX0</accession>
<reference evidence="2 3" key="1">
    <citation type="submission" date="2024-01" db="EMBL/GenBank/DDBJ databases">
        <authorList>
            <person name="Waweru B."/>
        </authorList>
    </citation>
    <scope>NUCLEOTIDE SEQUENCE [LARGE SCALE GENOMIC DNA]</scope>
</reference>
<keyword evidence="3" id="KW-1185">Reference proteome</keyword>
<comment type="caution">
    <text evidence="2">The sequence shown here is derived from an EMBL/GenBank/DDBJ whole genome shotgun (WGS) entry which is preliminary data.</text>
</comment>
<dbReference type="Proteomes" id="UP001314170">
    <property type="component" value="Unassembled WGS sequence"/>
</dbReference>
<sequence length="267" mass="29608">MPCNDPFHVNCGGQDVKYGRIPYEGDQNVEGGAAKICYRSGSNWGFSSTGDFMDGSIKNRVYTLAYSHPGLSMEELQLYSTAHDKLYYRVGKRFFDIYIQQKAIFNASVTDNTLEIRLYWAGRGTACIPSRGNYGPIISSISVCSGRRTQCQESEEASKILIVAEVVTPVLFLVFLGELSEGICISKKGNLMEIMGPKLHSEFNQKEAERMIKVALLCTNASPSLRPTMSGVVSMLDQEVISDPSIMVINYSSNISKITISRSYTRI</sequence>
<evidence type="ECO:0000256" key="1">
    <source>
        <dbReference type="ARBA" id="ARBA00004479"/>
    </source>
</evidence>
<dbReference type="PANTHER" id="PTHR48006">
    <property type="entry name" value="LEUCINE-RICH REPEAT-CONTAINING PROTEIN DDB_G0281931-RELATED"/>
    <property type="match status" value="1"/>
</dbReference>
<protein>
    <submittedName>
        <fullName evidence="2">Uncharacterized protein</fullName>
    </submittedName>
</protein>
<dbReference type="PANTHER" id="PTHR48006:SF66">
    <property type="entry name" value="PROTEIN KINASE DOMAIN-CONTAINING PROTEIN"/>
    <property type="match status" value="1"/>
</dbReference>
<name>A0AAV1SIX0_9ROSI</name>
<dbReference type="Gene3D" id="1.10.510.10">
    <property type="entry name" value="Transferase(Phosphotransferase) domain 1"/>
    <property type="match status" value="1"/>
</dbReference>
<dbReference type="GO" id="GO:0016020">
    <property type="term" value="C:membrane"/>
    <property type="evidence" value="ECO:0007669"/>
    <property type="project" value="UniProtKB-SubCell"/>
</dbReference>
<dbReference type="EMBL" id="CAWUPB010001184">
    <property type="protein sequence ID" value="CAK7350352.1"/>
    <property type="molecule type" value="Genomic_DNA"/>
</dbReference>
<evidence type="ECO:0000313" key="2">
    <source>
        <dbReference type="EMBL" id="CAK7350352.1"/>
    </source>
</evidence>
<dbReference type="AlphaFoldDB" id="A0AAV1SIX0"/>
<comment type="subcellular location">
    <subcellularLocation>
        <location evidence="1">Membrane</location>
        <topology evidence="1">Single-pass type I membrane protein</topology>
    </subcellularLocation>
</comment>